<accession>A0A0F9FG42</accession>
<gene>
    <name evidence="1" type="ORF">LCGC14_1955670</name>
</gene>
<organism evidence="1">
    <name type="scientific">marine sediment metagenome</name>
    <dbReference type="NCBI Taxonomy" id="412755"/>
    <lineage>
        <taxon>unclassified sequences</taxon>
        <taxon>metagenomes</taxon>
        <taxon>ecological metagenomes</taxon>
    </lineage>
</organism>
<dbReference type="EMBL" id="LAZR01021433">
    <property type="protein sequence ID" value="KKL85339.1"/>
    <property type="molecule type" value="Genomic_DNA"/>
</dbReference>
<sequence length="92" mass="11254">MKLEKYKKEKKDEEKMEKELVKLAGKEFDEKIIDDGSEEDIQLYKYEMIHGENYNEQNKEELLMDRYEKETGKNPITARKTVRKDYIKWKET</sequence>
<name>A0A0F9FG42_9ZZZZ</name>
<dbReference type="AlphaFoldDB" id="A0A0F9FG42"/>
<protein>
    <submittedName>
        <fullName evidence="1">Uncharacterized protein</fullName>
    </submittedName>
</protein>
<proteinExistence type="predicted"/>
<reference evidence="1" key="1">
    <citation type="journal article" date="2015" name="Nature">
        <title>Complex archaea that bridge the gap between prokaryotes and eukaryotes.</title>
        <authorList>
            <person name="Spang A."/>
            <person name="Saw J.H."/>
            <person name="Jorgensen S.L."/>
            <person name="Zaremba-Niedzwiedzka K."/>
            <person name="Martijn J."/>
            <person name="Lind A.E."/>
            <person name="van Eijk R."/>
            <person name="Schleper C."/>
            <person name="Guy L."/>
            <person name="Ettema T.J."/>
        </authorList>
    </citation>
    <scope>NUCLEOTIDE SEQUENCE</scope>
</reference>
<comment type="caution">
    <text evidence="1">The sequence shown here is derived from an EMBL/GenBank/DDBJ whole genome shotgun (WGS) entry which is preliminary data.</text>
</comment>
<evidence type="ECO:0000313" key="1">
    <source>
        <dbReference type="EMBL" id="KKL85339.1"/>
    </source>
</evidence>